<organism evidence="3 4">
    <name type="scientific">Legionella cherrii</name>
    <dbReference type="NCBI Taxonomy" id="28084"/>
    <lineage>
        <taxon>Bacteria</taxon>
        <taxon>Pseudomonadati</taxon>
        <taxon>Pseudomonadota</taxon>
        <taxon>Gammaproteobacteria</taxon>
        <taxon>Legionellales</taxon>
        <taxon>Legionellaceae</taxon>
        <taxon>Legionella</taxon>
    </lineage>
</organism>
<evidence type="ECO:0000313" key="4">
    <source>
        <dbReference type="Proteomes" id="UP000054921"/>
    </source>
</evidence>
<evidence type="ECO:0000256" key="1">
    <source>
        <dbReference type="SAM" id="Coils"/>
    </source>
</evidence>
<dbReference type="EMBL" id="LNXW01000013">
    <property type="protein sequence ID" value="KTC80223.1"/>
    <property type="molecule type" value="Genomic_DNA"/>
</dbReference>
<comment type="caution">
    <text evidence="3">The sequence shown here is derived from an EMBL/GenBank/DDBJ whole genome shotgun (WGS) entry which is preliminary data.</text>
</comment>
<dbReference type="Gene3D" id="1.10.555.10">
    <property type="entry name" value="Rho GTPase activation protein"/>
    <property type="match status" value="1"/>
</dbReference>
<dbReference type="RefSeq" id="WP_058387947.1">
    <property type="nucleotide sequence ID" value="NZ_LNXW01000013.1"/>
</dbReference>
<dbReference type="InterPro" id="IPR008936">
    <property type="entry name" value="Rho_GTPase_activation_prot"/>
</dbReference>
<accession>A0A0W0S9J8</accession>
<gene>
    <name evidence="3" type="ORF">Lche_2243</name>
</gene>
<feature type="domain" description="Rho-GAP" evidence="2">
    <location>
        <begin position="1"/>
        <end position="217"/>
    </location>
</feature>
<evidence type="ECO:0000259" key="2">
    <source>
        <dbReference type="PROSITE" id="PS50238"/>
    </source>
</evidence>
<sequence>MPGPYNTQIIVNVLRSLTQLVSQHPELLKTSGVFRVAGAKEETEKLLEQLISEQFDGAILSNYVMKENKVNSEHLHNSLGMIPAVLKNSLLLDSKDNLLINFSKNLKLLLGVQQKKNITKAANQLLDEFICDLLQSKRIDHQRAGEIIYHYCYLMHQAGTFQETNRMTYHNLAIIMAPRLTQDLDLFPATDLLGLSGFLSQLTPVLENYISDDSWNKDFKERHADKLEHLATTSHAIREKLEHMRESSKTVVLVSMKNLVTQATNIKNQINSIEKQLQHDSLKRKEKKALHKELEQLKEEQTELNLKVSELAHQIPSLNRGYQQIQEEIDLMSLSENGEKAEKDPYGKQERSSSLVQFGIFESKDTSTTPTSLFQEPEAIQAFKVQGKVEDDQQTHNLRGPH</sequence>
<proteinExistence type="predicted"/>
<evidence type="ECO:0000313" key="3">
    <source>
        <dbReference type="EMBL" id="KTC80223.1"/>
    </source>
</evidence>
<dbReference type="Pfam" id="PF00620">
    <property type="entry name" value="RhoGAP"/>
    <property type="match status" value="1"/>
</dbReference>
<protein>
    <submittedName>
        <fullName evidence="3">RhoGAP domain protein (GTPase activator of small GTPases)</fullName>
    </submittedName>
</protein>
<dbReference type="PATRIC" id="fig|28084.5.peg.2433"/>
<dbReference type="SUPFAM" id="SSF48350">
    <property type="entry name" value="GTPase activation domain, GAP"/>
    <property type="match status" value="1"/>
</dbReference>
<dbReference type="OrthoDB" id="5652643at2"/>
<keyword evidence="1" id="KW-0175">Coiled coil</keyword>
<name>A0A0W0S9J8_9GAMM</name>
<dbReference type="GO" id="GO:0007165">
    <property type="term" value="P:signal transduction"/>
    <property type="evidence" value="ECO:0007669"/>
    <property type="project" value="InterPro"/>
</dbReference>
<dbReference type="Proteomes" id="UP000054921">
    <property type="component" value="Unassembled WGS sequence"/>
</dbReference>
<reference evidence="3 4" key="1">
    <citation type="submission" date="2015-11" db="EMBL/GenBank/DDBJ databases">
        <title>Genomic analysis of 38 Legionella species identifies large and diverse effector repertoires.</title>
        <authorList>
            <person name="Burstein D."/>
            <person name="Amaro F."/>
            <person name="Zusman T."/>
            <person name="Lifshitz Z."/>
            <person name="Cohen O."/>
            <person name="Gilbert J.A."/>
            <person name="Pupko T."/>
            <person name="Shuman H.A."/>
            <person name="Segal G."/>
        </authorList>
    </citation>
    <scope>NUCLEOTIDE SEQUENCE [LARGE SCALE GENOMIC DNA]</scope>
    <source>
        <strain evidence="3 4">ORW</strain>
    </source>
</reference>
<feature type="coiled-coil region" evidence="1">
    <location>
        <begin position="256"/>
        <end position="314"/>
    </location>
</feature>
<dbReference type="InterPro" id="IPR000198">
    <property type="entry name" value="RhoGAP_dom"/>
</dbReference>
<dbReference type="PROSITE" id="PS50238">
    <property type="entry name" value="RHOGAP"/>
    <property type="match status" value="1"/>
</dbReference>
<dbReference type="AlphaFoldDB" id="A0A0W0S9J8"/>